<dbReference type="AlphaFoldDB" id="A0A9D1DNB2"/>
<dbReference type="EMBL" id="DVHH01000247">
    <property type="protein sequence ID" value="HIR55952.1"/>
    <property type="molecule type" value="Genomic_DNA"/>
</dbReference>
<proteinExistence type="predicted"/>
<gene>
    <name evidence="1" type="ORF">IAD36_10215</name>
</gene>
<protein>
    <submittedName>
        <fullName evidence="1">Uncharacterized protein</fullName>
    </submittedName>
</protein>
<evidence type="ECO:0000313" key="1">
    <source>
        <dbReference type="EMBL" id="HIR55952.1"/>
    </source>
</evidence>
<name>A0A9D1DNB2_9FIRM</name>
<accession>A0A9D1DNB2</accession>
<dbReference type="Gene3D" id="3.30.70.1230">
    <property type="entry name" value="Nucleotide cyclase"/>
    <property type="match status" value="1"/>
</dbReference>
<sequence length="100" mass="10589">INLPVYCCSGLEDTRGSGDAGLGSNEYFIAFDKSAFDSDNYSGTSARLEANAPAGKIYISREVVDRLGSRILTTSLGDGISLKGKSNKFEIFLLDGIAEG</sequence>
<reference evidence="1" key="1">
    <citation type="submission" date="2020-10" db="EMBL/GenBank/DDBJ databases">
        <authorList>
            <person name="Gilroy R."/>
        </authorList>
    </citation>
    <scope>NUCLEOTIDE SEQUENCE</scope>
    <source>
        <strain evidence="1">ChiGjej3B3-7149</strain>
    </source>
</reference>
<comment type="caution">
    <text evidence="1">The sequence shown here is derived from an EMBL/GenBank/DDBJ whole genome shotgun (WGS) entry which is preliminary data.</text>
</comment>
<dbReference type="Proteomes" id="UP000824238">
    <property type="component" value="Unassembled WGS sequence"/>
</dbReference>
<dbReference type="InterPro" id="IPR029787">
    <property type="entry name" value="Nucleotide_cyclase"/>
</dbReference>
<organism evidence="1 2">
    <name type="scientific">Candidatus Scatomorpha intestinigallinarum</name>
    <dbReference type="NCBI Taxonomy" id="2840923"/>
    <lineage>
        <taxon>Bacteria</taxon>
        <taxon>Bacillati</taxon>
        <taxon>Bacillota</taxon>
        <taxon>Clostridia</taxon>
        <taxon>Eubacteriales</taxon>
        <taxon>Candidatus Scatomorpha</taxon>
    </lineage>
</organism>
<feature type="non-terminal residue" evidence="1">
    <location>
        <position position="1"/>
    </location>
</feature>
<evidence type="ECO:0000313" key="2">
    <source>
        <dbReference type="Proteomes" id="UP000824238"/>
    </source>
</evidence>
<dbReference type="SUPFAM" id="SSF55073">
    <property type="entry name" value="Nucleotide cyclase"/>
    <property type="match status" value="1"/>
</dbReference>
<reference evidence="1" key="2">
    <citation type="journal article" date="2021" name="PeerJ">
        <title>Extensive microbial diversity within the chicken gut microbiome revealed by metagenomics and culture.</title>
        <authorList>
            <person name="Gilroy R."/>
            <person name="Ravi A."/>
            <person name="Getino M."/>
            <person name="Pursley I."/>
            <person name="Horton D.L."/>
            <person name="Alikhan N.F."/>
            <person name="Baker D."/>
            <person name="Gharbi K."/>
            <person name="Hall N."/>
            <person name="Watson M."/>
            <person name="Adriaenssens E.M."/>
            <person name="Foster-Nyarko E."/>
            <person name="Jarju S."/>
            <person name="Secka A."/>
            <person name="Antonio M."/>
            <person name="Oren A."/>
            <person name="Chaudhuri R.R."/>
            <person name="La Ragione R."/>
            <person name="Hildebrand F."/>
            <person name="Pallen M.J."/>
        </authorList>
    </citation>
    <scope>NUCLEOTIDE SEQUENCE</scope>
    <source>
        <strain evidence="1">ChiGjej3B3-7149</strain>
    </source>
</reference>